<proteinExistence type="predicted"/>
<comment type="caution">
    <text evidence="3">The sequence shown here is derived from an EMBL/GenBank/DDBJ whole genome shotgun (WGS) entry which is preliminary data.</text>
</comment>
<name>A0A7W8Z420_9ACTN</name>
<accession>A0A7W8Z420</accession>
<protein>
    <submittedName>
        <fullName evidence="3">NADPH:quinone reductase-like Zn-dependent oxidoreductase</fullName>
    </submittedName>
</protein>
<dbReference type="SUPFAM" id="SSF51735">
    <property type="entry name" value="NAD(P)-binding Rossmann-fold domains"/>
    <property type="match status" value="1"/>
</dbReference>
<dbReference type="EMBL" id="JACHBR010000001">
    <property type="protein sequence ID" value="MBB5627072.1"/>
    <property type="molecule type" value="Genomic_DNA"/>
</dbReference>
<dbReference type="SUPFAM" id="SSF50129">
    <property type="entry name" value="GroES-like"/>
    <property type="match status" value="1"/>
</dbReference>
<dbReference type="Proteomes" id="UP000588112">
    <property type="component" value="Unassembled WGS sequence"/>
</dbReference>
<dbReference type="InterPro" id="IPR036291">
    <property type="entry name" value="NAD(P)-bd_dom_sf"/>
</dbReference>
<gene>
    <name evidence="3" type="ORF">BJ981_002771</name>
</gene>
<dbReference type="PANTHER" id="PTHR43677">
    <property type="entry name" value="SHORT-CHAIN DEHYDROGENASE/REDUCTASE"/>
    <property type="match status" value="1"/>
</dbReference>
<dbReference type="RefSeq" id="WP_184611467.1">
    <property type="nucleotide sequence ID" value="NZ_BOOS01000047.1"/>
</dbReference>
<evidence type="ECO:0000313" key="4">
    <source>
        <dbReference type="Proteomes" id="UP000588112"/>
    </source>
</evidence>
<feature type="region of interest" description="Disordered" evidence="1">
    <location>
        <begin position="1"/>
        <end position="23"/>
    </location>
</feature>
<dbReference type="GO" id="GO:0016491">
    <property type="term" value="F:oxidoreductase activity"/>
    <property type="evidence" value="ECO:0007669"/>
    <property type="project" value="InterPro"/>
</dbReference>
<dbReference type="PANTHER" id="PTHR43677:SF4">
    <property type="entry name" value="QUINONE OXIDOREDUCTASE-LIKE PROTEIN 2"/>
    <property type="match status" value="1"/>
</dbReference>
<dbReference type="AlphaFoldDB" id="A0A7W8Z420"/>
<dbReference type="SMART" id="SM00829">
    <property type="entry name" value="PKS_ER"/>
    <property type="match status" value="1"/>
</dbReference>
<dbReference type="CDD" id="cd08270">
    <property type="entry name" value="MDR4"/>
    <property type="match status" value="1"/>
</dbReference>
<feature type="domain" description="Enoyl reductase (ER)" evidence="2">
    <location>
        <begin position="11"/>
        <end position="300"/>
    </location>
</feature>
<organism evidence="3 4">
    <name type="scientific">Sphaerisporangium krabiense</name>
    <dbReference type="NCBI Taxonomy" id="763782"/>
    <lineage>
        <taxon>Bacteria</taxon>
        <taxon>Bacillati</taxon>
        <taxon>Actinomycetota</taxon>
        <taxon>Actinomycetes</taxon>
        <taxon>Streptosporangiales</taxon>
        <taxon>Streptosporangiaceae</taxon>
        <taxon>Sphaerisporangium</taxon>
    </lineage>
</organism>
<dbReference type="Pfam" id="PF08240">
    <property type="entry name" value="ADH_N"/>
    <property type="match status" value="1"/>
</dbReference>
<evidence type="ECO:0000256" key="1">
    <source>
        <dbReference type="SAM" id="MobiDB-lite"/>
    </source>
</evidence>
<dbReference type="Gene3D" id="3.90.180.10">
    <property type="entry name" value="Medium-chain alcohol dehydrogenases, catalytic domain"/>
    <property type="match status" value="1"/>
</dbReference>
<sequence length="303" mass="30701">MSVRAVITDPEAPGGMRMGEVPDPRPRPDQAVIEMRHASVNHGDLRTEVRPPGTVLGVDGSGVVVRAAADGSGPAVGTRVAAFVVGAWARRVAVPTGDLAEVPASVDLADAAAVPAAGLTALRTLRAGRLLPGKRVLITGASGGVGRMAVQLAALGGAHVIASVGSEARGAGLRELGADEVVTGLDGIGEPVDLVLENVGGPHLVTAWHLLAPGGDLQSIGWASGEPAVLPPYATFSLGPAKTLSSFGDITASATDLTTLLTLLAQGELRPEVSLRVSWHQVTEATQALSARRITGKAVLDVD</sequence>
<dbReference type="InterPro" id="IPR011032">
    <property type="entry name" value="GroES-like_sf"/>
</dbReference>
<evidence type="ECO:0000313" key="3">
    <source>
        <dbReference type="EMBL" id="MBB5627072.1"/>
    </source>
</evidence>
<keyword evidence="4" id="KW-1185">Reference proteome</keyword>
<dbReference type="InterPro" id="IPR051397">
    <property type="entry name" value="Zn-ADH-like_protein"/>
</dbReference>
<dbReference type="Pfam" id="PF13602">
    <property type="entry name" value="ADH_zinc_N_2"/>
    <property type="match status" value="1"/>
</dbReference>
<dbReference type="InterPro" id="IPR020843">
    <property type="entry name" value="ER"/>
</dbReference>
<evidence type="ECO:0000259" key="2">
    <source>
        <dbReference type="SMART" id="SM00829"/>
    </source>
</evidence>
<reference evidence="3 4" key="1">
    <citation type="submission" date="2020-08" db="EMBL/GenBank/DDBJ databases">
        <title>Sequencing the genomes of 1000 actinobacteria strains.</title>
        <authorList>
            <person name="Klenk H.-P."/>
        </authorList>
    </citation>
    <scope>NUCLEOTIDE SEQUENCE [LARGE SCALE GENOMIC DNA]</scope>
    <source>
        <strain evidence="3 4">DSM 45790</strain>
    </source>
</reference>
<dbReference type="InterPro" id="IPR013154">
    <property type="entry name" value="ADH-like_N"/>
</dbReference>